<evidence type="ECO:0000313" key="10">
    <source>
        <dbReference type="Proteomes" id="UP000297597"/>
    </source>
</evidence>
<feature type="transmembrane region" description="Helical" evidence="8">
    <location>
        <begin position="269"/>
        <end position="294"/>
    </location>
</feature>
<comment type="caution">
    <text evidence="9">The sequence shown here is derived from an EMBL/GenBank/DDBJ whole genome shotgun (WGS) entry which is preliminary data.</text>
</comment>
<dbReference type="AlphaFoldDB" id="A0A4Y7RVE5"/>
<gene>
    <name evidence="9" type="primary">yndE_1</name>
    <name evidence="9" type="ORF">Pmgp_00687</name>
</gene>
<dbReference type="GO" id="GO:0016020">
    <property type="term" value="C:membrane"/>
    <property type="evidence" value="ECO:0007669"/>
    <property type="project" value="UniProtKB-SubCell"/>
</dbReference>
<comment type="similarity">
    <text evidence="2">Belongs to the amino acid-polyamine-organocation (APC) superfamily. Spore germination protein (SGP) (TC 2.A.3.9) family.</text>
</comment>
<feature type="transmembrane region" description="Helical" evidence="8">
    <location>
        <begin position="81"/>
        <end position="102"/>
    </location>
</feature>
<sequence>MVKEGTVGPAEAIILLAISNMARIFQPYPRSLVELCGSAAWLAPLGGLAVAFTGVYVLSLVLKKRPGSTIIEITEQACGPVIGIALNLVTVVFFMFVCSLFIREFSEALIIAALPSTPLSVISSSYLIVGLLGAYLGIEALARTARLTYLYILGGIAVLLLALIPQWNINELFPLLGMGPLNVFGLGTYSTAAVTEIIFAAVIVQTFGGAENFGRIGSRSMLIGFIFLMALMATTVMTLGRNASSEATLPFYNLSRDIYLGRFFQRVEALFVIIWSIVGGLKIAMTLYGASVALARTLKLPDYRPLIWPLGLAVFVTSLLPPDLPLAIKLDMEFLRPLALLPNYLIPPLILAAWWYKGRGKRAGG</sequence>
<dbReference type="Pfam" id="PF03845">
    <property type="entry name" value="Spore_permease"/>
    <property type="match status" value="1"/>
</dbReference>
<evidence type="ECO:0000256" key="7">
    <source>
        <dbReference type="ARBA" id="ARBA00023136"/>
    </source>
</evidence>
<dbReference type="PANTHER" id="PTHR34975:SF2">
    <property type="entry name" value="SPORE GERMINATION PROTEIN A2"/>
    <property type="match status" value="1"/>
</dbReference>
<dbReference type="EMBL" id="QFFZ01000005">
    <property type="protein sequence ID" value="TEB12716.1"/>
    <property type="molecule type" value="Genomic_DNA"/>
</dbReference>
<keyword evidence="3" id="KW-0813">Transport</keyword>
<evidence type="ECO:0000313" key="9">
    <source>
        <dbReference type="EMBL" id="TEB12716.1"/>
    </source>
</evidence>
<feature type="transmembrane region" description="Helical" evidence="8">
    <location>
        <begin position="306"/>
        <end position="328"/>
    </location>
</feature>
<evidence type="ECO:0000256" key="1">
    <source>
        <dbReference type="ARBA" id="ARBA00004141"/>
    </source>
</evidence>
<dbReference type="RefSeq" id="WP_243119719.1">
    <property type="nucleotide sequence ID" value="NZ_QFFZ01000005.1"/>
</dbReference>
<proteinExistence type="inferred from homology"/>
<keyword evidence="4" id="KW-0309">Germination</keyword>
<comment type="subcellular location">
    <subcellularLocation>
        <location evidence="1">Membrane</location>
        <topology evidence="1">Multi-pass membrane protein</topology>
    </subcellularLocation>
</comment>
<feature type="transmembrane region" description="Helical" evidence="8">
    <location>
        <begin position="334"/>
        <end position="356"/>
    </location>
</feature>
<evidence type="ECO:0000256" key="4">
    <source>
        <dbReference type="ARBA" id="ARBA00022544"/>
    </source>
</evidence>
<organism evidence="9 10">
    <name type="scientific">Pelotomaculum propionicicum</name>
    <dbReference type="NCBI Taxonomy" id="258475"/>
    <lineage>
        <taxon>Bacteria</taxon>
        <taxon>Bacillati</taxon>
        <taxon>Bacillota</taxon>
        <taxon>Clostridia</taxon>
        <taxon>Eubacteriales</taxon>
        <taxon>Desulfotomaculaceae</taxon>
        <taxon>Pelotomaculum</taxon>
    </lineage>
</organism>
<dbReference type="PANTHER" id="PTHR34975">
    <property type="entry name" value="SPORE GERMINATION PROTEIN A2"/>
    <property type="match status" value="1"/>
</dbReference>
<feature type="transmembrane region" description="Helical" evidence="8">
    <location>
        <begin position="222"/>
        <end position="240"/>
    </location>
</feature>
<keyword evidence="6 8" id="KW-1133">Transmembrane helix</keyword>
<dbReference type="InterPro" id="IPR004761">
    <property type="entry name" value="Spore_GerAB"/>
</dbReference>
<keyword evidence="7 8" id="KW-0472">Membrane</keyword>
<evidence type="ECO:0000256" key="5">
    <source>
        <dbReference type="ARBA" id="ARBA00022692"/>
    </source>
</evidence>
<dbReference type="GO" id="GO:0009847">
    <property type="term" value="P:spore germination"/>
    <property type="evidence" value="ECO:0007669"/>
    <property type="project" value="InterPro"/>
</dbReference>
<feature type="transmembrane region" description="Helical" evidence="8">
    <location>
        <begin position="39"/>
        <end position="61"/>
    </location>
</feature>
<feature type="transmembrane region" description="Helical" evidence="8">
    <location>
        <begin position="148"/>
        <end position="169"/>
    </location>
</feature>
<keyword evidence="10" id="KW-1185">Reference proteome</keyword>
<accession>A0A4Y7RVE5</accession>
<dbReference type="Proteomes" id="UP000297597">
    <property type="component" value="Unassembled WGS sequence"/>
</dbReference>
<name>A0A4Y7RVE5_9FIRM</name>
<reference evidence="9 10" key="1">
    <citation type="journal article" date="2018" name="Environ. Microbiol.">
        <title>Novel energy conservation strategies and behaviour of Pelotomaculum schinkii driving syntrophic propionate catabolism.</title>
        <authorList>
            <person name="Hidalgo-Ahumada C.A.P."/>
            <person name="Nobu M.K."/>
            <person name="Narihiro T."/>
            <person name="Tamaki H."/>
            <person name="Liu W.T."/>
            <person name="Kamagata Y."/>
            <person name="Stams A.J.M."/>
            <person name="Imachi H."/>
            <person name="Sousa D.Z."/>
        </authorList>
    </citation>
    <scope>NUCLEOTIDE SEQUENCE [LARGE SCALE GENOMIC DNA]</scope>
    <source>
        <strain evidence="9 10">MGP</strain>
    </source>
</reference>
<keyword evidence="5 8" id="KW-0812">Transmembrane</keyword>
<evidence type="ECO:0000256" key="3">
    <source>
        <dbReference type="ARBA" id="ARBA00022448"/>
    </source>
</evidence>
<feature type="transmembrane region" description="Helical" evidence="8">
    <location>
        <begin position="189"/>
        <end position="210"/>
    </location>
</feature>
<evidence type="ECO:0000256" key="2">
    <source>
        <dbReference type="ARBA" id="ARBA00007998"/>
    </source>
</evidence>
<evidence type="ECO:0000256" key="6">
    <source>
        <dbReference type="ARBA" id="ARBA00022989"/>
    </source>
</evidence>
<dbReference type="NCBIfam" id="TIGR00912">
    <property type="entry name" value="2A0309"/>
    <property type="match status" value="1"/>
</dbReference>
<protein>
    <submittedName>
        <fullName evidence="9">Spore germination protein YndE</fullName>
    </submittedName>
</protein>
<evidence type="ECO:0000256" key="8">
    <source>
        <dbReference type="SAM" id="Phobius"/>
    </source>
</evidence>
<feature type="transmembrane region" description="Helical" evidence="8">
    <location>
        <begin position="108"/>
        <end position="136"/>
    </location>
</feature>